<comment type="caution">
    <text evidence="1">The sequence shown here is derived from an EMBL/GenBank/DDBJ whole genome shotgun (WGS) entry which is preliminary data.</text>
</comment>
<organism evidence="1 2">
    <name type="scientific">Adlercreutzia wanghongyangiae</name>
    <dbReference type="NCBI Taxonomy" id="3111451"/>
    <lineage>
        <taxon>Bacteria</taxon>
        <taxon>Bacillati</taxon>
        <taxon>Actinomycetota</taxon>
        <taxon>Coriobacteriia</taxon>
        <taxon>Eggerthellales</taxon>
        <taxon>Eggerthellaceae</taxon>
        <taxon>Adlercreutzia</taxon>
    </lineage>
</organism>
<keyword evidence="2" id="KW-1185">Reference proteome</keyword>
<dbReference type="Proteomes" id="UP001349994">
    <property type="component" value="Unassembled WGS sequence"/>
</dbReference>
<accession>A0ABU6IFY9</accession>
<dbReference type="RefSeq" id="WP_338209095.1">
    <property type="nucleotide sequence ID" value="NZ_JAYMFF010000003.1"/>
</dbReference>
<dbReference type="EMBL" id="JAYMFF010000003">
    <property type="protein sequence ID" value="MEC4175364.1"/>
    <property type="molecule type" value="Genomic_DNA"/>
</dbReference>
<proteinExistence type="predicted"/>
<reference evidence="1 2" key="1">
    <citation type="submission" date="2024-01" db="EMBL/GenBank/DDBJ databases">
        <title>novel species in genus Adlercreutzia.</title>
        <authorList>
            <person name="Liu X."/>
        </authorList>
    </citation>
    <scope>NUCLEOTIDE SEQUENCE [LARGE SCALE GENOMIC DNA]</scope>
    <source>
        <strain evidence="1 2">R7</strain>
    </source>
</reference>
<sequence length="53" mass="6244">MILSSIEDHNRRNVSGVSFRFREEFVDPPSRFREEFVDLSCGSRKKRREKAAA</sequence>
<name>A0ABU6IFY9_9ACTN</name>
<evidence type="ECO:0000313" key="1">
    <source>
        <dbReference type="EMBL" id="MEC4175364.1"/>
    </source>
</evidence>
<evidence type="ECO:0000313" key="2">
    <source>
        <dbReference type="Proteomes" id="UP001349994"/>
    </source>
</evidence>
<protein>
    <submittedName>
        <fullName evidence="1">Uncharacterized protein</fullName>
    </submittedName>
</protein>
<gene>
    <name evidence="1" type="ORF">VIN30_02740</name>
</gene>